<dbReference type="RefSeq" id="WP_218547747.1">
    <property type="nucleotide sequence ID" value="NZ_JAGSPD010000017.1"/>
</dbReference>
<dbReference type="AlphaFoldDB" id="A0A9X1JR63"/>
<proteinExistence type="predicted"/>
<keyword evidence="1" id="KW-0732">Signal</keyword>
<dbReference type="Proteomes" id="UP001138894">
    <property type="component" value="Unassembled WGS sequence"/>
</dbReference>
<dbReference type="EMBL" id="JAGSPD010000017">
    <property type="protein sequence ID" value="MBV7270549.1"/>
    <property type="molecule type" value="Genomic_DNA"/>
</dbReference>
<evidence type="ECO:0000313" key="2">
    <source>
        <dbReference type="EMBL" id="MBV7270549.1"/>
    </source>
</evidence>
<keyword evidence="3" id="KW-1185">Reference proteome</keyword>
<gene>
    <name evidence="2" type="ORF">KCG49_15280</name>
</gene>
<name>A0A9X1JR63_9FLAO</name>
<feature type="signal peptide" evidence="1">
    <location>
        <begin position="1"/>
        <end position="20"/>
    </location>
</feature>
<accession>A0A9X1JR63</accession>
<feature type="chain" id="PRO_5040946117" evidence="1">
    <location>
        <begin position="21"/>
        <end position="397"/>
    </location>
</feature>
<reference evidence="2" key="1">
    <citation type="submission" date="2021-04" db="EMBL/GenBank/DDBJ databases">
        <authorList>
            <person name="Pira H."/>
            <person name="Risdian C."/>
            <person name="Wink J."/>
        </authorList>
    </citation>
    <scope>NUCLEOTIDE SEQUENCE</scope>
    <source>
        <strain evidence="2">WHY3</strain>
    </source>
</reference>
<comment type="caution">
    <text evidence="2">The sequence shown here is derived from an EMBL/GenBank/DDBJ whole genome shotgun (WGS) entry which is preliminary data.</text>
</comment>
<organism evidence="2 3">
    <name type="scientific">Winogradskyella luteola</name>
    <dbReference type="NCBI Taxonomy" id="2828330"/>
    <lineage>
        <taxon>Bacteria</taxon>
        <taxon>Pseudomonadati</taxon>
        <taxon>Bacteroidota</taxon>
        <taxon>Flavobacteriia</taxon>
        <taxon>Flavobacteriales</taxon>
        <taxon>Flavobacteriaceae</taxon>
        <taxon>Winogradskyella</taxon>
    </lineage>
</organism>
<evidence type="ECO:0000256" key="1">
    <source>
        <dbReference type="SAM" id="SignalP"/>
    </source>
</evidence>
<evidence type="ECO:0000313" key="3">
    <source>
        <dbReference type="Proteomes" id="UP001138894"/>
    </source>
</evidence>
<sequence length="397" mass="46294">MKNQFKLSLLVLIISTIVYAQKSSTIEMDEIHTIYKENFTTNDNTTLVLNLKNTTAQVLESPDDNVYIEYTIKFKNVRKKIKERQLKHLIVSGKKEGNKINYSSKVRSNIGDRFYNYEELVIGRLGEKITGSDSIQKPIHRKSIDSVLQDIKLSELTRRNKIRKVLNIKPRQVERWNKNTSNIIISKMVIKIPKDIHVRATLENSNLVFMDDFYNRATMNIRNTRLRFKKIGNPMNVFDVDNGYFNAETVLNGKYDFANAKEVRIGRLSNSFINTEFTKVEIGEIGENNKIIDFNSEYFFYNWSNNFERFDLRSEYSKIHFFSPYVNHSLEVVGYNTRNLLGDDATEITMQPKSKTRNLLMSKPSKPEEDFSGHIFFDIVNGIIYSHNDAIKTINKD</sequence>
<protein>
    <submittedName>
        <fullName evidence="2">Uncharacterized protein</fullName>
    </submittedName>
</protein>